<dbReference type="GO" id="GO:0015969">
    <property type="term" value="P:guanosine tetraphosphate metabolic process"/>
    <property type="evidence" value="ECO:0007669"/>
    <property type="project" value="InterPro"/>
</dbReference>
<comment type="caution">
    <text evidence="3">The sequence shown here is derived from an EMBL/GenBank/DDBJ whole genome shotgun (WGS) entry which is preliminary data.</text>
</comment>
<keyword evidence="4" id="KW-1185">Reference proteome</keyword>
<proteinExistence type="predicted"/>
<evidence type="ECO:0000313" key="3">
    <source>
        <dbReference type="EMBL" id="MBR7797235.1"/>
    </source>
</evidence>
<dbReference type="SMART" id="SM00954">
    <property type="entry name" value="RelA_SpoT"/>
    <property type="match status" value="1"/>
</dbReference>
<accession>A0A941IDK9</accession>
<dbReference type="CDD" id="cd05399">
    <property type="entry name" value="NT_Rel-Spo_like"/>
    <property type="match status" value="1"/>
</dbReference>
<feature type="domain" description="RelA/SpoT" evidence="2">
    <location>
        <begin position="57"/>
        <end position="180"/>
    </location>
</feature>
<dbReference type="EMBL" id="JAGSOT010000047">
    <property type="protein sequence ID" value="MBR7797235.1"/>
    <property type="molecule type" value="Genomic_DNA"/>
</dbReference>
<dbReference type="InterPro" id="IPR043519">
    <property type="entry name" value="NT_sf"/>
</dbReference>
<dbReference type="PANTHER" id="PTHR47837">
    <property type="entry name" value="GTP PYROPHOSPHOKINASE YJBM"/>
    <property type="match status" value="1"/>
</dbReference>
<gene>
    <name evidence="3" type="ORF">KCX74_14455</name>
</gene>
<name>A0A941IDK9_9BACI</name>
<reference evidence="3" key="1">
    <citation type="submission" date="2021-04" db="EMBL/GenBank/DDBJ databases">
        <title>Isolation and polyphasic classification of algal microorganism.</title>
        <authorList>
            <person name="Wang S."/>
        </authorList>
    </citation>
    <scope>NUCLEOTIDE SEQUENCE</scope>
    <source>
        <strain evidence="3">720a</strain>
    </source>
</reference>
<dbReference type="AlphaFoldDB" id="A0A941IDK9"/>
<dbReference type="Proteomes" id="UP000675284">
    <property type="component" value="Unassembled WGS sequence"/>
</dbReference>
<protein>
    <submittedName>
        <fullName evidence="3">GTP pyrophosphokinase family protein</fullName>
    </submittedName>
</protein>
<dbReference type="Gene3D" id="1.10.287.860">
    <property type="entry name" value="Nucleotidyltransferase"/>
    <property type="match status" value="1"/>
</dbReference>
<evidence type="ECO:0000259" key="2">
    <source>
        <dbReference type="SMART" id="SM00954"/>
    </source>
</evidence>
<sequence length="247" mass="29212">MANSINQIQQLKQIRDQMTRFMMTYKFGLDEINTKLQILQEEFQHFHDYNPIEHIKSRIKSPESILKKMYRKNLDISLESIRENIHDIVGIRIVCSFISDIYRVSEMIQQQKDITVISCKDYIKHPKSTGYQSLHLILSIPVFMSDREEHVYVEIQIRTVAMDFWASLEHKIYYKYNKVIPDHLSKELTDAAKVASDLDLRMEQLHNEVNHIKAQEGEDNDLQLLKIANESFALPRKLLESFIKETK</sequence>
<dbReference type="SUPFAM" id="SSF81301">
    <property type="entry name" value="Nucleotidyltransferase"/>
    <property type="match status" value="1"/>
</dbReference>
<dbReference type="RefSeq" id="WP_026679916.1">
    <property type="nucleotide sequence ID" value="NZ_BAAACY010000008.1"/>
</dbReference>
<organism evidence="3 4">
    <name type="scientific">Virgibacillus salarius</name>
    <dbReference type="NCBI Taxonomy" id="447199"/>
    <lineage>
        <taxon>Bacteria</taxon>
        <taxon>Bacillati</taxon>
        <taxon>Bacillota</taxon>
        <taxon>Bacilli</taxon>
        <taxon>Bacillales</taxon>
        <taxon>Bacillaceae</taxon>
        <taxon>Virgibacillus</taxon>
    </lineage>
</organism>
<evidence type="ECO:0000256" key="1">
    <source>
        <dbReference type="ARBA" id="ARBA00004976"/>
    </source>
</evidence>
<dbReference type="InterPro" id="IPR052366">
    <property type="entry name" value="GTP_Pyrophosphokinase"/>
</dbReference>
<evidence type="ECO:0000313" key="4">
    <source>
        <dbReference type="Proteomes" id="UP000675284"/>
    </source>
</evidence>
<dbReference type="Gene3D" id="3.30.460.10">
    <property type="entry name" value="Beta Polymerase, domain 2"/>
    <property type="match status" value="1"/>
</dbReference>
<comment type="pathway">
    <text evidence="1">Purine metabolism; ppGpp biosynthesis; ppGpp from GTP: step 1/2.</text>
</comment>
<dbReference type="Pfam" id="PF04607">
    <property type="entry name" value="RelA_SpoT"/>
    <property type="match status" value="1"/>
</dbReference>
<dbReference type="PANTHER" id="PTHR47837:SF2">
    <property type="entry name" value="GTP PYROPHOSPHOKINASE YWAC"/>
    <property type="match status" value="1"/>
</dbReference>
<dbReference type="InterPro" id="IPR007685">
    <property type="entry name" value="RelA_SpoT"/>
</dbReference>